<evidence type="ECO:0000313" key="2">
    <source>
        <dbReference type="Proteomes" id="UP000320762"/>
    </source>
</evidence>
<comment type="caution">
    <text evidence="1">The sequence shown here is derived from an EMBL/GenBank/DDBJ whole genome shotgun (WGS) entry which is preliminary data.</text>
</comment>
<protein>
    <submittedName>
        <fullName evidence="1">Uncharacterized protein</fullName>
    </submittedName>
</protein>
<reference evidence="1 2" key="1">
    <citation type="journal article" date="2019" name="New Phytol.">
        <title>Comparative genomics reveals unique wood-decay strategies and fruiting body development in the Schizophyllaceae.</title>
        <authorList>
            <person name="Almasi E."/>
            <person name="Sahu N."/>
            <person name="Krizsan K."/>
            <person name="Balint B."/>
            <person name="Kovacs G.M."/>
            <person name="Kiss B."/>
            <person name="Cseklye J."/>
            <person name="Drula E."/>
            <person name="Henrissat B."/>
            <person name="Nagy I."/>
            <person name="Chovatia M."/>
            <person name="Adam C."/>
            <person name="LaButti K."/>
            <person name="Lipzen A."/>
            <person name="Riley R."/>
            <person name="Grigoriev I.V."/>
            <person name="Nagy L.G."/>
        </authorList>
    </citation>
    <scope>NUCLEOTIDE SEQUENCE [LARGE SCALE GENOMIC DNA]</scope>
    <source>
        <strain evidence="1 2">NL-1724</strain>
    </source>
</reference>
<accession>A0A550CW53</accession>
<evidence type="ECO:0000313" key="1">
    <source>
        <dbReference type="EMBL" id="TRM68993.1"/>
    </source>
</evidence>
<keyword evidence="2" id="KW-1185">Reference proteome</keyword>
<dbReference type="EMBL" id="VDMD01000001">
    <property type="protein sequence ID" value="TRM68993.1"/>
    <property type="molecule type" value="Genomic_DNA"/>
</dbReference>
<organism evidence="1 2">
    <name type="scientific">Schizophyllum amplum</name>
    <dbReference type="NCBI Taxonomy" id="97359"/>
    <lineage>
        <taxon>Eukaryota</taxon>
        <taxon>Fungi</taxon>
        <taxon>Dikarya</taxon>
        <taxon>Basidiomycota</taxon>
        <taxon>Agaricomycotina</taxon>
        <taxon>Agaricomycetes</taxon>
        <taxon>Agaricomycetidae</taxon>
        <taxon>Agaricales</taxon>
        <taxon>Schizophyllaceae</taxon>
        <taxon>Schizophyllum</taxon>
    </lineage>
</organism>
<proteinExistence type="predicted"/>
<gene>
    <name evidence="1" type="ORF">BD626DRAFT_472580</name>
</gene>
<dbReference type="Proteomes" id="UP000320762">
    <property type="component" value="Unassembled WGS sequence"/>
</dbReference>
<name>A0A550CW53_9AGAR</name>
<sequence>MLIIRPAKIGPSSGHLRILPFTVRASSESHRMNRRVTGRSRAQGRFSHTLHSIALSLKERPSMHKSYFICCCYCSRSSSLPPVWTLRSEMRPRIPSITRQSRPRGCGPQHASRFSYAIDVRGGHAHQACRCPPVVHTTHKASLSSSLTFSPIFIFISPRLRAPTLYDLPRRPTR</sequence>
<dbReference type="AlphaFoldDB" id="A0A550CW53"/>